<dbReference type="AlphaFoldDB" id="A0A6C0HXR4"/>
<protein>
    <submittedName>
        <fullName evidence="1">Uncharacterized protein</fullName>
    </submittedName>
</protein>
<organism evidence="1">
    <name type="scientific">viral metagenome</name>
    <dbReference type="NCBI Taxonomy" id="1070528"/>
    <lineage>
        <taxon>unclassified sequences</taxon>
        <taxon>metagenomes</taxon>
        <taxon>organismal metagenomes</taxon>
    </lineage>
</organism>
<dbReference type="EMBL" id="MN740021">
    <property type="protein sequence ID" value="QHT84633.1"/>
    <property type="molecule type" value="Genomic_DNA"/>
</dbReference>
<accession>A0A6C0HXR4</accession>
<evidence type="ECO:0000313" key="1">
    <source>
        <dbReference type="EMBL" id="QHT84633.1"/>
    </source>
</evidence>
<reference evidence="1" key="1">
    <citation type="journal article" date="2020" name="Nature">
        <title>Giant virus diversity and host interactions through global metagenomics.</title>
        <authorList>
            <person name="Schulz F."/>
            <person name="Roux S."/>
            <person name="Paez-Espino D."/>
            <person name="Jungbluth S."/>
            <person name="Walsh D.A."/>
            <person name="Denef V.J."/>
            <person name="McMahon K.D."/>
            <person name="Konstantinidis K.T."/>
            <person name="Eloe-Fadrosh E.A."/>
            <person name="Kyrpides N.C."/>
            <person name="Woyke T."/>
        </authorList>
    </citation>
    <scope>NUCLEOTIDE SEQUENCE</scope>
    <source>
        <strain evidence="1">GVMAG-M-3300023184-177</strain>
    </source>
</reference>
<proteinExistence type="predicted"/>
<name>A0A6C0HXR4_9ZZZZ</name>
<sequence length="176" mass="20687">MTDINHDLLAKKTQIFDELNDKIEKIRKIKADLVKTHYKFKTELSQALSDTTKSKECINKLENIISKLDTKIKEKDFMYNELCDKSQDMYIDINEIKSALNIKSDYEDDAPTLFGYKVRGMEEFCNDPDIINKLIRILDPAVLERIMKEFCNDPYIINKLMRILDPAVLERIMQDN</sequence>